<dbReference type="AlphaFoldDB" id="A0AA38GJR2"/>
<evidence type="ECO:0000313" key="1">
    <source>
        <dbReference type="EMBL" id="KAH9324537.1"/>
    </source>
</evidence>
<accession>A0AA38GJR2</accession>
<name>A0AA38GJR2_TAXCH</name>
<dbReference type="EMBL" id="JAHRHJ020000002">
    <property type="protein sequence ID" value="KAH9324537.1"/>
    <property type="molecule type" value="Genomic_DNA"/>
</dbReference>
<reference evidence="1 2" key="1">
    <citation type="journal article" date="2021" name="Nat. Plants">
        <title>The Taxus genome provides insights into paclitaxel biosynthesis.</title>
        <authorList>
            <person name="Xiong X."/>
            <person name="Gou J."/>
            <person name="Liao Q."/>
            <person name="Li Y."/>
            <person name="Zhou Q."/>
            <person name="Bi G."/>
            <person name="Li C."/>
            <person name="Du R."/>
            <person name="Wang X."/>
            <person name="Sun T."/>
            <person name="Guo L."/>
            <person name="Liang H."/>
            <person name="Lu P."/>
            <person name="Wu Y."/>
            <person name="Zhang Z."/>
            <person name="Ro D.K."/>
            <person name="Shang Y."/>
            <person name="Huang S."/>
            <person name="Yan J."/>
        </authorList>
    </citation>
    <scope>NUCLEOTIDE SEQUENCE [LARGE SCALE GENOMIC DNA]</scope>
    <source>
        <strain evidence="1">Ta-2019</strain>
    </source>
</reference>
<feature type="non-terminal residue" evidence="1">
    <location>
        <position position="58"/>
    </location>
</feature>
<sequence>MKALERKQLAIRIVPYMLNIRDMYKMGYDEVLHHCVLEHERVTIMKEVHGGIVGGHYA</sequence>
<proteinExistence type="predicted"/>
<dbReference type="Proteomes" id="UP000824469">
    <property type="component" value="Unassembled WGS sequence"/>
</dbReference>
<keyword evidence="2" id="KW-1185">Reference proteome</keyword>
<protein>
    <submittedName>
        <fullName evidence="1">Uncharacterized protein</fullName>
    </submittedName>
</protein>
<comment type="caution">
    <text evidence="1">The sequence shown here is derived from an EMBL/GenBank/DDBJ whole genome shotgun (WGS) entry which is preliminary data.</text>
</comment>
<gene>
    <name evidence="1" type="ORF">KI387_004715</name>
</gene>
<evidence type="ECO:0000313" key="2">
    <source>
        <dbReference type="Proteomes" id="UP000824469"/>
    </source>
</evidence>
<organism evidence="1 2">
    <name type="scientific">Taxus chinensis</name>
    <name type="common">Chinese yew</name>
    <name type="synonym">Taxus wallichiana var. chinensis</name>
    <dbReference type="NCBI Taxonomy" id="29808"/>
    <lineage>
        <taxon>Eukaryota</taxon>
        <taxon>Viridiplantae</taxon>
        <taxon>Streptophyta</taxon>
        <taxon>Embryophyta</taxon>
        <taxon>Tracheophyta</taxon>
        <taxon>Spermatophyta</taxon>
        <taxon>Pinopsida</taxon>
        <taxon>Pinidae</taxon>
        <taxon>Conifers II</taxon>
        <taxon>Cupressales</taxon>
        <taxon>Taxaceae</taxon>
        <taxon>Taxus</taxon>
    </lineage>
</organism>